<reference evidence="10" key="1">
    <citation type="submission" date="2020-05" db="UniProtKB">
        <authorList>
            <consortium name="EnsemblMetazoa"/>
        </authorList>
    </citation>
    <scope>IDENTIFICATION</scope>
    <source>
        <strain evidence="10">USDA</strain>
    </source>
</reference>
<dbReference type="AlphaFoldDB" id="A0A1I8PDV6"/>
<name>A0A1I8PDV6_STOCA</name>
<dbReference type="PROSITE" id="PS51257">
    <property type="entry name" value="PROKAR_LIPOPROTEIN"/>
    <property type="match status" value="1"/>
</dbReference>
<evidence type="ECO:0000256" key="3">
    <source>
        <dbReference type="ARBA" id="ARBA00022692"/>
    </source>
</evidence>
<evidence type="ECO:0008006" key="12">
    <source>
        <dbReference type="Google" id="ProtNLM"/>
    </source>
</evidence>
<keyword evidence="9" id="KW-0732">Signal</keyword>
<dbReference type="Proteomes" id="UP000095300">
    <property type="component" value="Unassembled WGS sequence"/>
</dbReference>
<keyword evidence="4 8" id="KW-1133">Transmembrane helix</keyword>
<feature type="transmembrane region" description="Helical" evidence="8">
    <location>
        <begin position="322"/>
        <end position="344"/>
    </location>
</feature>
<dbReference type="GO" id="GO:0005886">
    <property type="term" value="C:plasma membrane"/>
    <property type="evidence" value="ECO:0007669"/>
    <property type="project" value="UniProtKB-SubCell"/>
</dbReference>
<evidence type="ECO:0000256" key="4">
    <source>
        <dbReference type="ARBA" id="ARBA00022989"/>
    </source>
</evidence>
<evidence type="ECO:0000256" key="7">
    <source>
        <dbReference type="ARBA" id="ARBA00023180"/>
    </source>
</evidence>
<protein>
    <recommendedName>
        <fullName evidence="12">Ionotropic glutamate receptor C-terminal domain-containing protein</fullName>
    </recommendedName>
</protein>
<evidence type="ECO:0000256" key="2">
    <source>
        <dbReference type="ARBA" id="ARBA00022475"/>
    </source>
</evidence>
<evidence type="ECO:0000256" key="9">
    <source>
        <dbReference type="SAM" id="SignalP"/>
    </source>
</evidence>
<keyword evidence="11" id="KW-1185">Reference proteome</keyword>
<comment type="subcellular location">
    <subcellularLocation>
        <location evidence="1">Cell membrane</location>
        <topology evidence="1">Multi-pass membrane protein</topology>
    </subcellularLocation>
</comment>
<evidence type="ECO:0000313" key="11">
    <source>
        <dbReference type="Proteomes" id="UP000095300"/>
    </source>
</evidence>
<dbReference type="InterPro" id="IPR052192">
    <property type="entry name" value="Insect_Ionotropic_Sensory_Rcpt"/>
</dbReference>
<dbReference type="PANTHER" id="PTHR42643:SF41">
    <property type="entry name" value="IONOTROPIC RECEPTOR 20A-RELATED"/>
    <property type="match status" value="1"/>
</dbReference>
<keyword evidence="6" id="KW-0675">Receptor</keyword>
<gene>
    <name evidence="10" type="primary">106087519</name>
</gene>
<dbReference type="KEGG" id="scac:106087519"/>
<feature type="transmembrane region" description="Helical" evidence="8">
    <location>
        <begin position="380"/>
        <end position="398"/>
    </location>
</feature>
<evidence type="ECO:0000256" key="5">
    <source>
        <dbReference type="ARBA" id="ARBA00023136"/>
    </source>
</evidence>
<sequence length="600" mass="69514">MSSLRLYHIALLVCLLSGGSCQLTIGESSLPGNNLAKWLDDIHEERPFDTLLVAHPIAGVDSRLESVLRFPKPKVLLQTSQAFAYKEKFNSDILVIITMNSVLDGDLMEVTARTLHFLRHVRILLWAWEVEDQKDFMNTTLGLLQRYKMTNVLLTFVYELQELPNVYQQLKPYPSYHWLSNTRQPKSQEYFPLHWLNMQNITIRTHSDQAIPKSFLYLDAAGNLKVNGYVARLILLFAQHFNASLQWYKPVKLGEVSHFMAVNYLVDDNLIDIPMTTIMSKTHQEWQHRSYHFQYEYGTLFVPCAQQLTLKEVFSVLLDVRFFGLIIFCTVLFSLLHSLVDYLLEGIMATSDVLLSHRVLPAVLGQSFVARNSPWKVLKLIYIILSFLGINITCQFSATMNSLFTSHPYHRQIETLMDIRNSPLKLNILKSDLDLMGGTLLEIFRSLITTNNATQYDEMRFNFNTSTGYFAFSSFWRLLELKQQNFNQKLFCTYENMTVFLLIPASIHLQPNSQYKEPMDYLVQQVNAMGLVHAWYASTFNDMVKQKKISLFNENAEEKVQAMTASDLYWIWIILIIGLGISVAVFLAEFWHYNATRFLD</sequence>
<evidence type="ECO:0000256" key="6">
    <source>
        <dbReference type="ARBA" id="ARBA00023170"/>
    </source>
</evidence>
<dbReference type="EnsemblMetazoa" id="SCAU007122-RA">
    <property type="protein sequence ID" value="SCAU007122-PA"/>
    <property type="gene ID" value="SCAU007122"/>
</dbReference>
<dbReference type="OrthoDB" id="7951606at2759"/>
<proteinExistence type="predicted"/>
<dbReference type="PANTHER" id="PTHR42643">
    <property type="entry name" value="IONOTROPIC RECEPTOR 20A-RELATED"/>
    <property type="match status" value="1"/>
</dbReference>
<evidence type="ECO:0000256" key="1">
    <source>
        <dbReference type="ARBA" id="ARBA00004651"/>
    </source>
</evidence>
<evidence type="ECO:0000256" key="8">
    <source>
        <dbReference type="SAM" id="Phobius"/>
    </source>
</evidence>
<keyword evidence="3 8" id="KW-0812">Transmembrane</keyword>
<keyword evidence="2" id="KW-1003">Cell membrane</keyword>
<keyword evidence="5 8" id="KW-0472">Membrane</keyword>
<evidence type="ECO:0000313" key="10">
    <source>
        <dbReference type="EnsemblMetazoa" id="SCAU007122-PA"/>
    </source>
</evidence>
<dbReference type="VEuPathDB" id="VectorBase:SCAU007122"/>
<feature type="signal peptide" evidence="9">
    <location>
        <begin position="1"/>
        <end position="21"/>
    </location>
</feature>
<feature type="chain" id="PRO_5009326449" description="Ionotropic glutamate receptor C-terminal domain-containing protein" evidence="9">
    <location>
        <begin position="22"/>
        <end position="600"/>
    </location>
</feature>
<organism evidence="10 11">
    <name type="scientific">Stomoxys calcitrans</name>
    <name type="common">Stable fly</name>
    <name type="synonym">Conops calcitrans</name>
    <dbReference type="NCBI Taxonomy" id="35570"/>
    <lineage>
        <taxon>Eukaryota</taxon>
        <taxon>Metazoa</taxon>
        <taxon>Ecdysozoa</taxon>
        <taxon>Arthropoda</taxon>
        <taxon>Hexapoda</taxon>
        <taxon>Insecta</taxon>
        <taxon>Pterygota</taxon>
        <taxon>Neoptera</taxon>
        <taxon>Endopterygota</taxon>
        <taxon>Diptera</taxon>
        <taxon>Brachycera</taxon>
        <taxon>Muscomorpha</taxon>
        <taxon>Muscoidea</taxon>
        <taxon>Muscidae</taxon>
        <taxon>Stomoxys</taxon>
    </lineage>
</organism>
<keyword evidence="7" id="KW-0325">Glycoprotein</keyword>
<feature type="transmembrane region" description="Helical" evidence="8">
    <location>
        <begin position="569"/>
        <end position="591"/>
    </location>
</feature>
<accession>A0A1I8PDV6</accession>